<sequence>MFKFIQNSNRRNEYGFFYTEAELEQNGFFSFLIGLIAGIAVMILIAT</sequence>
<keyword evidence="1" id="KW-1133">Transmembrane helix</keyword>
<organism evidence="2 3">
    <name type="scientific">Candidatus Woesebacteria bacterium GW2011_GWB1_39_12</name>
    <dbReference type="NCBI Taxonomy" id="1618574"/>
    <lineage>
        <taxon>Bacteria</taxon>
        <taxon>Candidatus Woeseibacteriota</taxon>
    </lineage>
</organism>
<protein>
    <submittedName>
        <fullName evidence="2">Uncharacterized protein</fullName>
    </submittedName>
</protein>
<comment type="caution">
    <text evidence="2">The sequence shown here is derived from an EMBL/GenBank/DDBJ whole genome shotgun (WGS) entry which is preliminary data.</text>
</comment>
<accession>A0A0G0QER3</accession>
<feature type="transmembrane region" description="Helical" evidence="1">
    <location>
        <begin position="27"/>
        <end position="46"/>
    </location>
</feature>
<evidence type="ECO:0000313" key="2">
    <source>
        <dbReference type="EMBL" id="KKR00197.1"/>
    </source>
</evidence>
<proteinExistence type="predicted"/>
<gene>
    <name evidence="2" type="ORF">UT24_C0015G0005</name>
</gene>
<dbReference type="AlphaFoldDB" id="A0A0G0QER3"/>
<keyword evidence="1" id="KW-0472">Membrane</keyword>
<evidence type="ECO:0000313" key="3">
    <source>
        <dbReference type="Proteomes" id="UP000033881"/>
    </source>
</evidence>
<dbReference type="STRING" id="1618574.UT24_C0015G0005"/>
<name>A0A0G0QER3_9BACT</name>
<dbReference type="Proteomes" id="UP000033881">
    <property type="component" value="Unassembled WGS sequence"/>
</dbReference>
<reference evidence="2 3" key="1">
    <citation type="journal article" date="2015" name="Nature">
        <title>rRNA introns, odd ribosomes, and small enigmatic genomes across a large radiation of phyla.</title>
        <authorList>
            <person name="Brown C.T."/>
            <person name="Hug L.A."/>
            <person name="Thomas B.C."/>
            <person name="Sharon I."/>
            <person name="Castelle C.J."/>
            <person name="Singh A."/>
            <person name="Wilkins M.J."/>
            <person name="Williams K.H."/>
            <person name="Banfield J.F."/>
        </authorList>
    </citation>
    <scope>NUCLEOTIDE SEQUENCE [LARGE SCALE GENOMIC DNA]</scope>
</reference>
<keyword evidence="1" id="KW-0812">Transmembrane</keyword>
<dbReference type="EMBL" id="LBWB01000015">
    <property type="protein sequence ID" value="KKR00197.1"/>
    <property type="molecule type" value="Genomic_DNA"/>
</dbReference>
<evidence type="ECO:0000256" key="1">
    <source>
        <dbReference type="SAM" id="Phobius"/>
    </source>
</evidence>